<evidence type="ECO:0000256" key="1">
    <source>
        <dbReference type="SAM" id="MobiDB-lite"/>
    </source>
</evidence>
<protein>
    <submittedName>
        <fullName evidence="2">Pilus assembly protein CpaD</fullName>
    </submittedName>
</protein>
<dbReference type="Pfam" id="PF09476">
    <property type="entry name" value="Pilus_CpaD"/>
    <property type="match status" value="1"/>
</dbReference>
<dbReference type="InterPro" id="IPR019027">
    <property type="entry name" value="Pilus_biogenesis_CpaD-related"/>
</dbReference>
<dbReference type="EMBL" id="FWXR01000002">
    <property type="protein sequence ID" value="SMC45208.1"/>
    <property type="molecule type" value="Genomic_DNA"/>
</dbReference>
<feature type="region of interest" description="Disordered" evidence="1">
    <location>
        <begin position="199"/>
        <end position="240"/>
    </location>
</feature>
<reference evidence="2 3" key="1">
    <citation type="submission" date="2017-04" db="EMBL/GenBank/DDBJ databases">
        <authorList>
            <person name="Afonso C.L."/>
            <person name="Miller P.J."/>
            <person name="Scott M.A."/>
            <person name="Spackman E."/>
            <person name="Goraichik I."/>
            <person name="Dimitrov K.M."/>
            <person name="Suarez D.L."/>
            <person name="Swayne D.E."/>
        </authorList>
    </citation>
    <scope>NUCLEOTIDE SEQUENCE [LARGE SCALE GENOMIC DNA]</scope>
    <source>
        <strain evidence="2 3">CGMCC 1.10972</strain>
    </source>
</reference>
<dbReference type="RefSeq" id="WP_084408747.1">
    <property type="nucleotide sequence ID" value="NZ_FWXR01000002.1"/>
</dbReference>
<dbReference type="STRING" id="937218.SAMN06297251_102311"/>
<keyword evidence="3" id="KW-1185">Reference proteome</keyword>
<evidence type="ECO:0000313" key="3">
    <source>
        <dbReference type="Proteomes" id="UP000192656"/>
    </source>
</evidence>
<feature type="compositionally biased region" description="Basic and acidic residues" evidence="1">
    <location>
        <begin position="211"/>
        <end position="228"/>
    </location>
</feature>
<proteinExistence type="predicted"/>
<dbReference type="InterPro" id="IPR013361">
    <property type="entry name" value="Pilus_CpaD"/>
</dbReference>
<name>A0A1W1ZB48_9HYPH</name>
<sequence>MSPSPAVAPRRLAVPALPIRLAAMAMLTGVLSACGNVHHIEVGSIPDDYRTRHPIVVSEAEQAIDITVVASDSNLPHSDVSRVQDFANRFLTSGADSMRVLIPYGARNSVAAGRLLPEIRSLLSRSYVEPHRIVVESYAAHDALRPTPIRLSFSTLVAKTTPCGSWPDDLTDTAENKNYHNFGCATQQNLAAQIADPRDLLSPRGMGPVDSQRRSTIIEKYRKGEKTGASEPKMSSDYSW</sequence>
<gene>
    <name evidence="2" type="ORF">SAMN06297251_102311</name>
</gene>
<organism evidence="2 3">
    <name type="scientific">Fulvimarina manganoxydans</name>
    <dbReference type="NCBI Taxonomy" id="937218"/>
    <lineage>
        <taxon>Bacteria</taxon>
        <taxon>Pseudomonadati</taxon>
        <taxon>Pseudomonadota</taxon>
        <taxon>Alphaproteobacteria</taxon>
        <taxon>Hyphomicrobiales</taxon>
        <taxon>Aurantimonadaceae</taxon>
        <taxon>Fulvimarina</taxon>
    </lineage>
</organism>
<accession>A0A1W1ZB48</accession>
<dbReference type="NCBIfam" id="TIGR02522">
    <property type="entry name" value="pilus_cpaD"/>
    <property type="match status" value="1"/>
</dbReference>
<dbReference type="Proteomes" id="UP000192656">
    <property type="component" value="Unassembled WGS sequence"/>
</dbReference>
<evidence type="ECO:0000313" key="2">
    <source>
        <dbReference type="EMBL" id="SMC45208.1"/>
    </source>
</evidence>
<dbReference type="AlphaFoldDB" id="A0A1W1ZB48"/>